<feature type="compositionally biased region" description="Polar residues" evidence="3">
    <location>
        <begin position="103"/>
        <end position="119"/>
    </location>
</feature>
<keyword evidence="6" id="KW-1185">Reference proteome</keyword>
<dbReference type="InterPro" id="IPR052574">
    <property type="entry name" value="CDIRP"/>
</dbReference>
<evidence type="ECO:0000256" key="1">
    <source>
        <dbReference type="ARBA" id="ARBA00022614"/>
    </source>
</evidence>
<evidence type="ECO:0000256" key="2">
    <source>
        <dbReference type="ARBA" id="ARBA00022737"/>
    </source>
</evidence>
<feature type="compositionally biased region" description="Polar residues" evidence="3">
    <location>
        <begin position="43"/>
        <end position="62"/>
    </location>
</feature>
<dbReference type="InterPro" id="IPR032675">
    <property type="entry name" value="LRR_dom_sf"/>
</dbReference>
<gene>
    <name evidence="5" type="ORF">I6N95_18640</name>
</gene>
<dbReference type="PANTHER" id="PTHR47566">
    <property type="match status" value="1"/>
</dbReference>
<feature type="domain" description="MucBP" evidence="4">
    <location>
        <begin position="700"/>
        <end position="781"/>
    </location>
</feature>
<reference evidence="5" key="1">
    <citation type="submission" date="2020-12" db="EMBL/GenBank/DDBJ databases">
        <title>Vagococcus allomyrinae sp. nov. and Enterococcus lavae sp. nov., isolated from the larvae of Allomyrina dichotoma.</title>
        <authorList>
            <person name="Lee S.D."/>
        </authorList>
    </citation>
    <scope>NUCLEOTIDE SEQUENCE</scope>
    <source>
        <strain evidence="5">BWB3-3</strain>
    </source>
</reference>
<feature type="compositionally biased region" description="Gly residues" evidence="3">
    <location>
        <begin position="799"/>
        <end position="808"/>
    </location>
</feature>
<dbReference type="AlphaFoldDB" id="A0A940PEC6"/>
<evidence type="ECO:0000256" key="3">
    <source>
        <dbReference type="SAM" id="MobiDB-lite"/>
    </source>
</evidence>
<dbReference type="EMBL" id="JAEEGA010000013">
    <property type="protein sequence ID" value="MBP1043037.1"/>
    <property type="molecule type" value="Genomic_DNA"/>
</dbReference>
<name>A0A940PEC6_9ENTE</name>
<dbReference type="Gene3D" id="3.80.10.10">
    <property type="entry name" value="Ribonuclease Inhibitor"/>
    <property type="match status" value="2"/>
</dbReference>
<feature type="compositionally biased region" description="Low complexity" evidence="3">
    <location>
        <begin position="809"/>
        <end position="830"/>
    </location>
</feature>
<organism evidence="5 6">
    <name type="scientific">Vagococcus allomyrinae</name>
    <dbReference type="NCBI Taxonomy" id="2794353"/>
    <lineage>
        <taxon>Bacteria</taxon>
        <taxon>Bacillati</taxon>
        <taxon>Bacillota</taxon>
        <taxon>Bacilli</taxon>
        <taxon>Lactobacillales</taxon>
        <taxon>Enterococcaceae</taxon>
        <taxon>Vagococcus</taxon>
    </lineage>
</organism>
<dbReference type="RefSeq" id="WP_209530848.1">
    <property type="nucleotide sequence ID" value="NZ_JAEEGA010000013.1"/>
</dbReference>
<dbReference type="NCBIfam" id="TIGR01167">
    <property type="entry name" value="LPXTG_anchor"/>
    <property type="match status" value="1"/>
</dbReference>
<dbReference type="Gene3D" id="3.10.20.320">
    <property type="entry name" value="Putative peptidoglycan bound protein (lpxtg motif)"/>
    <property type="match status" value="1"/>
</dbReference>
<dbReference type="InterPro" id="IPR009459">
    <property type="entry name" value="MucBP_dom"/>
</dbReference>
<keyword evidence="1" id="KW-0433">Leucine-rich repeat</keyword>
<evidence type="ECO:0000313" key="6">
    <source>
        <dbReference type="Proteomes" id="UP000674938"/>
    </source>
</evidence>
<proteinExistence type="predicted"/>
<keyword evidence="2" id="KW-0677">Repeat</keyword>
<sequence length="865" mass="93207">MKNHGLAKLFTGYFILSLISHPVLTIASEVAADDSEKIEAVETSATTISSSEQVPTEESSQVVEPPADSGIESSSALVETPAPLESQTEESAAPKKKTKKKQQSGISATTNQTGIALDSTNFPDPEFRNWVINWLDNEYSYGDVIDFDANISPVARIESSGIKDLTGIEHFVNLKELSIKISGYKDLDVSQLLNLEKLTVDKETNVSSVTFGEQHVLKNVSIMNSNLSKIDVSSLSHLETLNLMGSSILSEVTLGQKDYLTELSLTGTIIKGLDASASPNLKQLELEGVASLATLSLEDNTKIERLILSGTSLEELNVANATNLTHLDVSNTKITDLDVQATTKLTYLNVSKTPLKELDVTSTVSLIELNASETPVAVLDLSQNTNLTKLVVNNTKISGLDLVKNGNLIEVQGENSALTSVNVADLGSLKTLKLAGNPKLATVTLKGNTALEVVDLSKAMVEKISLKQEITPNLKELIYKDGGVHSVSITGLAQLALISMNGSKELTSVMIDGAPLLKEILLETANELNSVTLDEVPTLENLRITNHQLKKIDLTSAPNLKVLNLRAGLLETLDLSTNEKLTDVNLNDNKLSYLNTEKNVNLVNFQAEKQVPAMVVEWKNNAWEISFAGKVPKEDYKNIILNTDNLSNRLVWDSENGIARFNGFGDGAPTALVYTYQTSHPTEALVSVNAKLTPKEQFGKVTVNYFDQKGNKITSIESDEHIGKVGTELKLTPKKIDGYTYVKYEYIEPAVLSLRSLPYTAVSNPTISYKQGVGTINLTYQANNAPTPGEEEEEEDDGSTGGSGGSSGSGLSTKGTNSGSSKLGSGSSSLPKTGELVAESVMWVGTSILGLMVLIMRKKSISERL</sequence>
<dbReference type="Proteomes" id="UP000674938">
    <property type="component" value="Unassembled WGS sequence"/>
</dbReference>
<evidence type="ECO:0000313" key="5">
    <source>
        <dbReference type="EMBL" id="MBP1043037.1"/>
    </source>
</evidence>
<accession>A0A940PEC6</accession>
<dbReference type="PANTHER" id="PTHR47566:SF1">
    <property type="entry name" value="PROTEIN NUD1"/>
    <property type="match status" value="1"/>
</dbReference>
<feature type="compositionally biased region" description="Acidic residues" evidence="3">
    <location>
        <begin position="789"/>
        <end position="798"/>
    </location>
</feature>
<feature type="region of interest" description="Disordered" evidence="3">
    <location>
        <begin position="780"/>
        <end position="830"/>
    </location>
</feature>
<evidence type="ECO:0000259" key="4">
    <source>
        <dbReference type="Pfam" id="PF06458"/>
    </source>
</evidence>
<dbReference type="GO" id="GO:0035591">
    <property type="term" value="F:signaling adaptor activity"/>
    <property type="evidence" value="ECO:0007669"/>
    <property type="project" value="TreeGrafter"/>
</dbReference>
<protein>
    <submittedName>
        <fullName evidence="5">MucBP domain-containing protein</fullName>
    </submittedName>
</protein>
<feature type="region of interest" description="Disordered" evidence="3">
    <location>
        <begin position="39"/>
        <end position="119"/>
    </location>
</feature>
<dbReference type="SUPFAM" id="SSF52058">
    <property type="entry name" value="L domain-like"/>
    <property type="match status" value="1"/>
</dbReference>
<comment type="caution">
    <text evidence="5">The sequence shown here is derived from an EMBL/GenBank/DDBJ whole genome shotgun (WGS) entry which is preliminary data.</text>
</comment>
<dbReference type="Pfam" id="PF06458">
    <property type="entry name" value="MucBP"/>
    <property type="match status" value="1"/>
</dbReference>